<reference evidence="2" key="1">
    <citation type="submission" date="2016-11" db="UniProtKB">
        <authorList>
            <consortium name="WormBaseParasite"/>
        </authorList>
    </citation>
    <scope>IDENTIFICATION</scope>
</reference>
<protein>
    <submittedName>
        <fullName evidence="2">G_PROTEIN_RECEP_F1_2 domain-containing protein</fullName>
    </submittedName>
</protein>
<dbReference type="Proteomes" id="UP000095280">
    <property type="component" value="Unplaced"/>
</dbReference>
<organism evidence="1 2">
    <name type="scientific">Macrostomum lignano</name>
    <dbReference type="NCBI Taxonomy" id="282301"/>
    <lineage>
        <taxon>Eukaryota</taxon>
        <taxon>Metazoa</taxon>
        <taxon>Spiralia</taxon>
        <taxon>Lophotrochozoa</taxon>
        <taxon>Platyhelminthes</taxon>
        <taxon>Rhabditophora</taxon>
        <taxon>Macrostomorpha</taxon>
        <taxon>Macrostomida</taxon>
        <taxon>Macrostomidae</taxon>
        <taxon>Macrostomum</taxon>
    </lineage>
</organism>
<proteinExistence type="predicted"/>
<evidence type="ECO:0000313" key="2">
    <source>
        <dbReference type="WBParaSite" id="maker-unitig_35113-snap-gene-0.2-mRNA-1"/>
    </source>
</evidence>
<evidence type="ECO:0000313" key="1">
    <source>
        <dbReference type="Proteomes" id="UP000095280"/>
    </source>
</evidence>
<dbReference type="WBParaSite" id="maker-unitig_35113-snap-gene-0.2-mRNA-1">
    <property type="protein sequence ID" value="maker-unitig_35113-snap-gene-0.2-mRNA-1"/>
    <property type="gene ID" value="maker-unitig_35113-snap-gene-0.2"/>
</dbReference>
<keyword evidence="1" id="KW-1185">Reference proteome</keyword>
<name>A0A1I8FHS0_9PLAT</name>
<sequence>INRLTTLGRLCVEGMRYYHKYDARLPGILHPALLCTMDNFRCRTNRQSSSARLGGQKSAGLAEPASPLLWSFGSLGRPALLPAVRGQPAALHYLYCLTPHCLALCLLSESGFLLACWRALLRRVPLTGRRTPLGFVCDLTFIIVGLELCALSFTQPPDAFGWRVLARRQLCPPAVEAPTPAPASASCGQVLRVLPGS</sequence>
<dbReference type="AlphaFoldDB" id="A0A1I8FHS0"/>
<accession>A0A1I8FHS0</accession>